<keyword evidence="5" id="KW-1185">Reference proteome</keyword>
<feature type="repeat" description="WD" evidence="3">
    <location>
        <begin position="249"/>
        <end position="279"/>
    </location>
</feature>
<dbReference type="PANTHER" id="PTHR22844">
    <property type="entry name" value="F-BOX AND WD40 DOMAIN PROTEIN"/>
    <property type="match status" value="1"/>
</dbReference>
<dbReference type="CDD" id="cd00200">
    <property type="entry name" value="WD40"/>
    <property type="match status" value="1"/>
</dbReference>
<protein>
    <submittedName>
        <fullName evidence="4">Uncharacterized protein</fullName>
    </submittedName>
</protein>
<dbReference type="PROSITE" id="PS50294">
    <property type="entry name" value="WD_REPEATS_REGION"/>
    <property type="match status" value="2"/>
</dbReference>
<dbReference type="SUPFAM" id="SSF50978">
    <property type="entry name" value="WD40 repeat-like"/>
    <property type="match status" value="1"/>
</dbReference>
<dbReference type="SMART" id="SM00320">
    <property type="entry name" value="WD40"/>
    <property type="match status" value="7"/>
</dbReference>
<accession>A0A328CZG7</accession>
<organism evidence="4 5">
    <name type="scientific">Cuscuta australis</name>
    <dbReference type="NCBI Taxonomy" id="267555"/>
    <lineage>
        <taxon>Eukaryota</taxon>
        <taxon>Viridiplantae</taxon>
        <taxon>Streptophyta</taxon>
        <taxon>Embryophyta</taxon>
        <taxon>Tracheophyta</taxon>
        <taxon>Spermatophyta</taxon>
        <taxon>Magnoliopsida</taxon>
        <taxon>eudicotyledons</taxon>
        <taxon>Gunneridae</taxon>
        <taxon>Pentapetalae</taxon>
        <taxon>asterids</taxon>
        <taxon>lamiids</taxon>
        <taxon>Solanales</taxon>
        <taxon>Convolvulaceae</taxon>
        <taxon>Cuscuteae</taxon>
        <taxon>Cuscuta</taxon>
        <taxon>Cuscuta subgen. Grammica</taxon>
        <taxon>Cuscuta sect. Cleistogrammica</taxon>
    </lineage>
</organism>
<dbReference type="FunFam" id="2.130.10.10:FF:000775">
    <property type="entry name" value="BnaA09g28200D protein"/>
    <property type="match status" value="1"/>
</dbReference>
<evidence type="ECO:0000256" key="3">
    <source>
        <dbReference type="PROSITE-ProRule" id="PRU00221"/>
    </source>
</evidence>
<dbReference type="InterPro" id="IPR045182">
    <property type="entry name" value="JINGUBANG-like"/>
</dbReference>
<gene>
    <name evidence="4" type="ORF">DM860_015223</name>
</gene>
<dbReference type="PRINTS" id="PR00320">
    <property type="entry name" value="GPROTEINBRPT"/>
</dbReference>
<dbReference type="InterPro" id="IPR036322">
    <property type="entry name" value="WD40_repeat_dom_sf"/>
</dbReference>
<evidence type="ECO:0000256" key="2">
    <source>
        <dbReference type="ARBA" id="ARBA00022737"/>
    </source>
</evidence>
<keyword evidence="1 3" id="KW-0853">WD repeat</keyword>
<evidence type="ECO:0000313" key="5">
    <source>
        <dbReference type="Proteomes" id="UP000249390"/>
    </source>
</evidence>
<evidence type="ECO:0000256" key="1">
    <source>
        <dbReference type="ARBA" id="ARBA00022574"/>
    </source>
</evidence>
<feature type="repeat" description="WD" evidence="3">
    <location>
        <begin position="207"/>
        <end position="248"/>
    </location>
</feature>
<evidence type="ECO:0000313" key="4">
    <source>
        <dbReference type="EMBL" id="RAL38862.1"/>
    </source>
</evidence>
<dbReference type="PROSITE" id="PS50082">
    <property type="entry name" value="WD_REPEATS_2"/>
    <property type="match status" value="4"/>
</dbReference>
<feature type="repeat" description="WD" evidence="3">
    <location>
        <begin position="385"/>
        <end position="428"/>
    </location>
</feature>
<name>A0A328CZG7_9ASTE</name>
<comment type="caution">
    <text evidence="4">The sequence shown here is derived from an EMBL/GenBank/DDBJ whole genome shotgun (WGS) entry which is preliminary data.</text>
</comment>
<reference evidence="4 5" key="1">
    <citation type="submission" date="2018-06" db="EMBL/GenBank/DDBJ databases">
        <title>The Genome of Cuscuta australis (Dodder) Provides Insight into the Evolution of Plant Parasitism.</title>
        <authorList>
            <person name="Liu H."/>
        </authorList>
    </citation>
    <scope>NUCLEOTIDE SEQUENCE [LARGE SCALE GENOMIC DNA]</scope>
    <source>
        <strain evidence="5">cv. Yunnan</strain>
        <tissue evidence="4">Vines</tissue>
    </source>
</reference>
<feature type="repeat" description="WD" evidence="3">
    <location>
        <begin position="340"/>
        <end position="370"/>
    </location>
</feature>
<dbReference type="InterPro" id="IPR015943">
    <property type="entry name" value="WD40/YVTN_repeat-like_dom_sf"/>
</dbReference>
<sequence>MAKATTNTNFNLTPATTLGRQNLRSFLHYSDPAILNDHQESSGDTSPLYSSSSTTAPSSPWSELASASASPYTKSPWLHLPPAQGAGGTFRHVATLVRDEGHVYSLAACGDLVYTGSDSRNIRVWDGEFREVSGFKSKSGFVKAIVVLEGMVFTGHHDGKIRVWRSSGRTGSYYRRVGSLPTVSQYLKNSINPRAYVAVRRHRSVPWVRHYDAVSCMSVDLSRGLLYSGSWDKTIKVWRLKDWKCVESIDAHNDAVNSVAVGFDGFVFSGSADGTVKAWRRELVGTAARHVAVETLLDQESAVTSLAVSSDAVYAGSSDGLVKFWWRRRESEFLEYGGALRGHKLAVLCLAAGAGGLVVSGSADKSICVWRRSEFGGVHVCVTVLTGHDGPVKCLAAVEEGGGRWRVYSGSLDRSVRVWVLTENAAER</sequence>
<proteinExistence type="predicted"/>
<dbReference type="Gene3D" id="2.130.10.10">
    <property type="entry name" value="YVTN repeat-like/Quinoprotein amine dehydrogenase"/>
    <property type="match status" value="2"/>
</dbReference>
<dbReference type="InterPro" id="IPR001680">
    <property type="entry name" value="WD40_rpt"/>
</dbReference>
<dbReference type="Proteomes" id="UP000249390">
    <property type="component" value="Unassembled WGS sequence"/>
</dbReference>
<dbReference type="InterPro" id="IPR020472">
    <property type="entry name" value="WD40_PAC1"/>
</dbReference>
<dbReference type="AlphaFoldDB" id="A0A328CZG7"/>
<dbReference type="PANTHER" id="PTHR22844:SF370">
    <property type="entry name" value="OS12G0594000 PROTEIN"/>
    <property type="match status" value="1"/>
</dbReference>
<dbReference type="EMBL" id="NQVE01000205">
    <property type="protein sequence ID" value="RAL38862.1"/>
    <property type="molecule type" value="Genomic_DNA"/>
</dbReference>
<keyword evidence="2" id="KW-0677">Repeat</keyword>
<dbReference type="Pfam" id="PF00400">
    <property type="entry name" value="WD40"/>
    <property type="match status" value="6"/>
</dbReference>